<comment type="caution">
    <text evidence="7">The sequence shown here is derived from an EMBL/GenBank/DDBJ whole genome shotgun (WGS) entry which is preliminary data.</text>
</comment>
<dbReference type="PANTHER" id="PTHR32196">
    <property type="entry name" value="ABC TRANSPORTER PERMEASE PROTEIN YPHD-RELATED-RELATED"/>
    <property type="match status" value="1"/>
</dbReference>
<proteinExistence type="predicted"/>
<evidence type="ECO:0000256" key="2">
    <source>
        <dbReference type="ARBA" id="ARBA00022475"/>
    </source>
</evidence>
<evidence type="ECO:0000256" key="1">
    <source>
        <dbReference type="ARBA" id="ARBA00004651"/>
    </source>
</evidence>
<feature type="transmembrane region" description="Helical" evidence="6">
    <location>
        <begin position="171"/>
        <end position="192"/>
    </location>
</feature>
<dbReference type="EMBL" id="VUMD01000003">
    <property type="protein sequence ID" value="MSS35906.1"/>
    <property type="molecule type" value="Genomic_DNA"/>
</dbReference>
<evidence type="ECO:0000313" key="8">
    <source>
        <dbReference type="Proteomes" id="UP000429958"/>
    </source>
</evidence>
<keyword evidence="5 6" id="KW-0472">Membrane</keyword>
<dbReference type="Pfam" id="PF02653">
    <property type="entry name" value="BPD_transp_2"/>
    <property type="match status" value="1"/>
</dbReference>
<keyword evidence="4 6" id="KW-1133">Transmembrane helix</keyword>
<keyword evidence="8" id="KW-1185">Reference proteome</keyword>
<dbReference type="Proteomes" id="UP000429958">
    <property type="component" value="Unassembled WGS sequence"/>
</dbReference>
<evidence type="ECO:0000256" key="3">
    <source>
        <dbReference type="ARBA" id="ARBA00022692"/>
    </source>
</evidence>
<reference evidence="7 8" key="1">
    <citation type="submission" date="2019-08" db="EMBL/GenBank/DDBJ databases">
        <title>In-depth cultivation of the pig gut microbiome towards novel bacterial diversity and tailored functional studies.</title>
        <authorList>
            <person name="Wylensek D."/>
            <person name="Hitch T.C.A."/>
            <person name="Clavel T."/>
        </authorList>
    </citation>
    <scope>NUCLEOTIDE SEQUENCE [LARGE SCALE GENOMIC DNA]</scope>
    <source>
        <strain evidence="7 8">WCA-389-WT-23D1</strain>
    </source>
</reference>
<keyword evidence="2" id="KW-1003">Cell membrane</keyword>
<dbReference type="CDD" id="cd06579">
    <property type="entry name" value="TM_PBP1_transp_AraH_like"/>
    <property type="match status" value="1"/>
</dbReference>
<feature type="transmembrane region" description="Helical" evidence="6">
    <location>
        <begin position="133"/>
        <end position="151"/>
    </location>
</feature>
<dbReference type="GO" id="GO:0022857">
    <property type="term" value="F:transmembrane transporter activity"/>
    <property type="evidence" value="ECO:0007669"/>
    <property type="project" value="InterPro"/>
</dbReference>
<accession>A0A7X2TCH5</accession>
<protein>
    <submittedName>
        <fullName evidence="7">ABC transporter permease</fullName>
    </submittedName>
</protein>
<feature type="transmembrane region" description="Helical" evidence="6">
    <location>
        <begin position="66"/>
        <end position="91"/>
    </location>
</feature>
<dbReference type="PANTHER" id="PTHR32196:SF72">
    <property type="entry name" value="RIBOSE IMPORT PERMEASE PROTEIN RBSC"/>
    <property type="match status" value="1"/>
</dbReference>
<sequence length="328" mass="35010">MFDAVKKFTDKHQKNGAVKYVKTNLGILSAFFIMFLFLSLATQRFLTADNWINIFRQVTTNTTISIGLMMAIIISGIDLTVGSIIALSGCVTVKAIVALGIPVFWAVILGCFVGALSGLITGCIIAYTDMPPFVVTLAMMNVGRGAAYLVANGSPIRLSTEEFEQIGSGYLGFIPLPVVYTGCLLLLTWFILNRTRLGRHIYAVGGNREAARFSGINIKRVQIFVYTYSGCLAAFAGIVLASRMASGQPAVGVGYETDAVAASVLGGASMTGGVGTIGGLVIGALVIGILSNGLNLLGVNSFWQYIAKGVVILIAVYIDMFRKRKQRF</sequence>
<evidence type="ECO:0000256" key="5">
    <source>
        <dbReference type="ARBA" id="ARBA00023136"/>
    </source>
</evidence>
<feature type="transmembrane region" description="Helical" evidence="6">
    <location>
        <begin position="223"/>
        <end position="241"/>
    </location>
</feature>
<feature type="transmembrane region" description="Helical" evidence="6">
    <location>
        <begin position="103"/>
        <end position="127"/>
    </location>
</feature>
<dbReference type="AlphaFoldDB" id="A0A7X2TCH5"/>
<feature type="transmembrane region" description="Helical" evidence="6">
    <location>
        <begin position="302"/>
        <end position="321"/>
    </location>
</feature>
<keyword evidence="3 6" id="KW-0812">Transmembrane</keyword>
<evidence type="ECO:0000256" key="6">
    <source>
        <dbReference type="SAM" id="Phobius"/>
    </source>
</evidence>
<evidence type="ECO:0000313" key="7">
    <source>
        <dbReference type="EMBL" id="MSS35906.1"/>
    </source>
</evidence>
<dbReference type="InterPro" id="IPR001851">
    <property type="entry name" value="ABC_transp_permease"/>
</dbReference>
<dbReference type="RefSeq" id="WP_154471391.1">
    <property type="nucleotide sequence ID" value="NZ_DBEWUL010000141.1"/>
</dbReference>
<feature type="transmembrane region" description="Helical" evidence="6">
    <location>
        <begin position="21"/>
        <end position="46"/>
    </location>
</feature>
<name>A0A7X2TCH5_9CLOT</name>
<organism evidence="7 8">
    <name type="scientific">Clostridium porci</name>
    <dbReference type="NCBI Taxonomy" id="2605778"/>
    <lineage>
        <taxon>Bacteria</taxon>
        <taxon>Bacillati</taxon>
        <taxon>Bacillota</taxon>
        <taxon>Clostridia</taxon>
        <taxon>Eubacteriales</taxon>
        <taxon>Clostridiaceae</taxon>
        <taxon>Clostridium</taxon>
    </lineage>
</organism>
<feature type="transmembrane region" description="Helical" evidence="6">
    <location>
        <begin position="262"/>
        <end position="290"/>
    </location>
</feature>
<comment type="subcellular location">
    <subcellularLocation>
        <location evidence="1">Cell membrane</location>
        <topology evidence="1">Multi-pass membrane protein</topology>
    </subcellularLocation>
</comment>
<evidence type="ECO:0000256" key="4">
    <source>
        <dbReference type="ARBA" id="ARBA00022989"/>
    </source>
</evidence>
<dbReference type="GO" id="GO:0005886">
    <property type="term" value="C:plasma membrane"/>
    <property type="evidence" value="ECO:0007669"/>
    <property type="project" value="UniProtKB-SubCell"/>
</dbReference>
<gene>
    <name evidence="7" type="ORF">FYJ39_04720</name>
</gene>